<keyword evidence="3" id="KW-1185">Reference proteome</keyword>
<protein>
    <submittedName>
        <fullName evidence="2">Uncharacterized protein</fullName>
    </submittedName>
</protein>
<feature type="region of interest" description="Disordered" evidence="1">
    <location>
        <begin position="135"/>
        <end position="155"/>
    </location>
</feature>
<organism evidence="2 3">
    <name type="scientific">Nostoc commune NIES-4072</name>
    <dbReference type="NCBI Taxonomy" id="2005467"/>
    <lineage>
        <taxon>Bacteria</taxon>
        <taxon>Bacillati</taxon>
        <taxon>Cyanobacteriota</taxon>
        <taxon>Cyanophyceae</taxon>
        <taxon>Nostocales</taxon>
        <taxon>Nostocaceae</taxon>
        <taxon>Nostoc</taxon>
    </lineage>
</organism>
<reference evidence="2 3" key="1">
    <citation type="submission" date="2017-06" db="EMBL/GenBank/DDBJ databases">
        <title>Genome sequencing of cyanobaciteial culture collection at National Institute for Environmental Studies (NIES).</title>
        <authorList>
            <person name="Hirose Y."/>
            <person name="Shimura Y."/>
            <person name="Fujisawa T."/>
            <person name="Nakamura Y."/>
            <person name="Kawachi M."/>
        </authorList>
    </citation>
    <scope>NUCLEOTIDE SEQUENCE [LARGE SCALE GENOMIC DNA]</scope>
    <source>
        <strain evidence="2 3">NIES-4072</strain>
    </source>
</reference>
<dbReference type="Proteomes" id="UP000245124">
    <property type="component" value="Unassembled WGS sequence"/>
</dbReference>
<dbReference type="AlphaFoldDB" id="A0A2R5FSP5"/>
<feature type="compositionally biased region" description="Basic and acidic residues" evidence="1">
    <location>
        <begin position="135"/>
        <end position="145"/>
    </location>
</feature>
<dbReference type="Pfam" id="PF05258">
    <property type="entry name" value="DciA"/>
    <property type="match status" value="1"/>
</dbReference>
<sequence length="210" mass="23376">MGHWALGISYSLSPISLISLISPTPHSPFLTMSLKSINDILGVLEKQAKWQEQPFQRLLKFWPEVVGPVVAANTRPLSIQRDVLSVATSSAAWAQNLTFGRSSLLLKLNKNLATPLVDIRFSTANWQNPLVERKQQQTVSPHEHPSYLGDEISRPDVTSTKDVNAAFGHWTKIMRSRSHGLPLCPQCQSPTPPGELQRWEVCSVCAAKQF</sequence>
<dbReference type="PANTHER" id="PTHR36456">
    <property type="entry name" value="UPF0232 PROTEIN SCO3875"/>
    <property type="match status" value="1"/>
</dbReference>
<dbReference type="InterPro" id="IPR007922">
    <property type="entry name" value="DciA-like"/>
</dbReference>
<evidence type="ECO:0000313" key="3">
    <source>
        <dbReference type="Proteomes" id="UP000245124"/>
    </source>
</evidence>
<comment type="caution">
    <text evidence="2">The sequence shown here is derived from an EMBL/GenBank/DDBJ whole genome shotgun (WGS) entry which is preliminary data.</text>
</comment>
<gene>
    <name evidence="2" type="ORF">NIES4072_50090</name>
</gene>
<proteinExistence type="predicted"/>
<dbReference type="PANTHER" id="PTHR36456:SF1">
    <property type="entry name" value="UPF0232 PROTEIN SCO3875"/>
    <property type="match status" value="1"/>
</dbReference>
<accession>A0A2R5FSP5</accession>
<evidence type="ECO:0000313" key="2">
    <source>
        <dbReference type="EMBL" id="GBG21325.1"/>
    </source>
</evidence>
<name>A0A2R5FSP5_NOSCO</name>
<dbReference type="EMBL" id="BDUD01000001">
    <property type="protein sequence ID" value="GBG21325.1"/>
    <property type="molecule type" value="Genomic_DNA"/>
</dbReference>
<evidence type="ECO:0000256" key="1">
    <source>
        <dbReference type="SAM" id="MobiDB-lite"/>
    </source>
</evidence>